<feature type="compositionally biased region" description="Basic residues" evidence="2">
    <location>
        <begin position="802"/>
        <end position="811"/>
    </location>
</feature>
<feature type="coiled-coil region" evidence="1">
    <location>
        <begin position="452"/>
        <end position="559"/>
    </location>
</feature>
<dbReference type="EMBL" id="FXLY01000006">
    <property type="protein sequence ID" value="SMN20827.1"/>
    <property type="molecule type" value="Genomic_DNA"/>
</dbReference>
<protein>
    <submittedName>
        <fullName evidence="3">Similar to Saccharomyces cerevisiae YDR285W ZIP1 Transverse filament protein of the synaptonemal complex</fullName>
    </submittedName>
</protein>
<evidence type="ECO:0000313" key="3">
    <source>
        <dbReference type="EMBL" id="SMN20827.1"/>
    </source>
</evidence>
<feature type="compositionally biased region" description="Polar residues" evidence="2">
    <location>
        <begin position="36"/>
        <end position="52"/>
    </location>
</feature>
<dbReference type="OrthoDB" id="4036563at2759"/>
<keyword evidence="1" id="KW-0175">Coiled coil</keyword>
<feature type="coiled-coil region" evidence="1">
    <location>
        <begin position="186"/>
        <end position="220"/>
    </location>
</feature>
<name>A0A1X7R591_9SACH</name>
<feature type="region of interest" description="Disordered" evidence="2">
    <location>
        <begin position="792"/>
        <end position="823"/>
    </location>
</feature>
<organism evidence="3 4">
    <name type="scientific">Maudiozyma saulgeensis</name>
    <dbReference type="NCBI Taxonomy" id="1789683"/>
    <lineage>
        <taxon>Eukaryota</taxon>
        <taxon>Fungi</taxon>
        <taxon>Dikarya</taxon>
        <taxon>Ascomycota</taxon>
        <taxon>Saccharomycotina</taxon>
        <taxon>Saccharomycetes</taxon>
        <taxon>Saccharomycetales</taxon>
        <taxon>Saccharomycetaceae</taxon>
        <taxon>Maudiozyma</taxon>
    </lineage>
</organism>
<keyword evidence="4" id="KW-1185">Reference proteome</keyword>
<evidence type="ECO:0000313" key="4">
    <source>
        <dbReference type="Proteomes" id="UP000196158"/>
    </source>
</evidence>
<dbReference type="AlphaFoldDB" id="A0A1X7R591"/>
<feature type="compositionally biased region" description="Polar residues" evidence="2">
    <location>
        <begin position="62"/>
        <end position="109"/>
    </location>
</feature>
<accession>A0A1X7R591</accession>
<proteinExistence type="predicted"/>
<evidence type="ECO:0000256" key="2">
    <source>
        <dbReference type="SAM" id="MobiDB-lite"/>
    </source>
</evidence>
<feature type="region of interest" description="Disordered" evidence="2">
    <location>
        <begin position="30"/>
        <end position="123"/>
    </location>
</feature>
<dbReference type="STRING" id="1789683.A0A1X7R591"/>
<dbReference type="Proteomes" id="UP000196158">
    <property type="component" value="Unassembled WGS sequence"/>
</dbReference>
<feature type="coiled-coil region" evidence="1">
    <location>
        <begin position="249"/>
        <end position="290"/>
    </location>
</feature>
<feature type="coiled-coil region" evidence="1">
    <location>
        <begin position="585"/>
        <end position="724"/>
    </location>
</feature>
<reference evidence="3 4" key="1">
    <citation type="submission" date="2017-04" db="EMBL/GenBank/DDBJ databases">
        <authorList>
            <person name="Afonso C.L."/>
            <person name="Miller P.J."/>
            <person name="Scott M.A."/>
            <person name="Spackman E."/>
            <person name="Goraichik I."/>
            <person name="Dimitrov K.M."/>
            <person name="Suarez D.L."/>
            <person name="Swayne D.E."/>
        </authorList>
    </citation>
    <scope>NUCLEOTIDE SEQUENCE [LARGE SCALE GENOMIC DNA]</scope>
</reference>
<sequence length="851" mass="98135">MPNFFRDSTLGFKPRSNIFNKLRTKEFNENVHESENIGNTKSGDNDGDSSMMNYMFSDGDDSIQTINQTKVSEPNSYSSDNIKKLSTSTPRTLKTSTSSGSGNKITQRSGTKEGNAEEDEEDFEITEVRNIDPDLSPSSTKVDIDTFTGKHPKVTSNLLADDKFTNVDTSSNDVLLEAFTNTQRICSNLKIELQKQNSENGKLKSKLNNFEKETKNMQDKVTKYKIILNGLQDKTTELFKKRNLDNSHLSELKKFQDELQRRINTYKEELIQLKSQMIELQKLKHSLESELMKKDKDLEYVKQELDDCSGQLTEEKLKNSSLLEEILLTRNITLESFDKKFSQMLSETKTLTTSTEETLNKNFENQKSIYVQQQEELFDEDLKKILNGELLQVSNWFEKLDKSLLINYTNFENELNLFQTKIIDQLVGSDLKIDEIANNMIILLKEKCQSIISETNSELHVLHEKLEGYQNELTKSHVYESNVAELEKQISSLEQQKTENLVNLGTRNAELEDLRIQLESQSIELSNTKSIDSELTRKLEMVEQESGKLKEECKKLNEILITEKGNFQNKIAAQEGISSAIKSENSSLKSRIQELEGIRNSYETEQTSRIDKFQRLNEQLQKMNVEMIQLKARELELLEENKNLNNKIMDDTTGYETSLSEVNNLKRCISDMDNDKQELLSERLDLQDKLEEMQRNMVSLRNKNSNHEKTIKELTKQLEKKVTNDSQQHLTTDDEIERIIVTPVKPQNKPREEKNKKKNIIKTKTDVVNTMKFKKFTDDEFDLPSSLNDDFEMTDPSPIHLKPVRAKSKRGHPPDSSVSVTKKKLLLVDPPGTTDFEVVSNVIPKRKKRKN</sequence>
<evidence type="ECO:0000256" key="1">
    <source>
        <dbReference type="SAM" id="Coils"/>
    </source>
</evidence>
<gene>
    <name evidence="3" type="ORF">KASA_0M02431G</name>
</gene>